<evidence type="ECO:0000313" key="2">
    <source>
        <dbReference type="EMBL" id="PKR56360.1"/>
    </source>
</evidence>
<feature type="region of interest" description="Disordered" evidence="1">
    <location>
        <begin position="1"/>
        <end position="22"/>
    </location>
</feature>
<comment type="caution">
    <text evidence="2">The sequence shown here is derived from an EMBL/GenBank/DDBJ whole genome shotgun (WGS) entry which is preliminary data.</text>
</comment>
<protein>
    <submittedName>
        <fullName evidence="2">Uncharacterized protein</fullName>
    </submittedName>
</protein>
<organism evidence="2 3">
    <name type="scientific">Thalassospira lohafexi</name>
    <dbReference type="NCBI Taxonomy" id="744227"/>
    <lineage>
        <taxon>Bacteria</taxon>
        <taxon>Pseudomonadati</taxon>
        <taxon>Pseudomonadota</taxon>
        <taxon>Alphaproteobacteria</taxon>
        <taxon>Rhodospirillales</taxon>
        <taxon>Thalassospiraceae</taxon>
        <taxon>Thalassospira</taxon>
    </lineage>
</organism>
<dbReference type="Proteomes" id="UP000233332">
    <property type="component" value="Unassembled WGS sequence"/>
</dbReference>
<dbReference type="EMBL" id="NXGX01000015">
    <property type="protein sequence ID" value="PKR56360.1"/>
    <property type="molecule type" value="Genomic_DNA"/>
</dbReference>
<dbReference type="AlphaFoldDB" id="A0A2N3L0W5"/>
<gene>
    <name evidence="2" type="ORF">COO92_21380</name>
</gene>
<evidence type="ECO:0000256" key="1">
    <source>
        <dbReference type="SAM" id="MobiDB-lite"/>
    </source>
</evidence>
<reference evidence="2 3" key="1">
    <citation type="submission" date="2017-09" db="EMBL/GenBank/DDBJ databases">
        <title>Biodiversity and function of Thalassospira species in the particle-attached aromatic-hydrocarbon-degrading consortia from the surface seawater of the China South Sea.</title>
        <authorList>
            <person name="Dong C."/>
            <person name="Lai Q."/>
            <person name="Shao Z."/>
        </authorList>
    </citation>
    <scope>NUCLEOTIDE SEQUENCE [LARGE SCALE GENOMIC DNA]</scope>
    <source>
        <strain evidence="2 3">139Z-12</strain>
    </source>
</reference>
<evidence type="ECO:0000313" key="3">
    <source>
        <dbReference type="Proteomes" id="UP000233332"/>
    </source>
</evidence>
<proteinExistence type="predicted"/>
<keyword evidence="3" id="KW-1185">Reference proteome</keyword>
<sequence>MAKRAKKADIAQGTRPTPERMNQGRVTRAVIPGDKGVNQMIWRASGRDWLMEQFNRDKLTKDQMAAALDFEVSYAMCAKTDGIRSGIDPETLAIRAIRGASTKPSSGMNDDQLDARAKYHKIKSAVGKAGIMFLEAVVIDGVAPAKMVAKLTGKIQSSDNLTGMAYLRMWLNDVAEVVR</sequence>
<accession>A0A2N3L0W5</accession>
<name>A0A2N3L0W5_9PROT</name>
<dbReference type="RefSeq" id="WP_101304965.1">
    <property type="nucleotide sequence ID" value="NZ_NXGX01000015.1"/>
</dbReference>